<dbReference type="InterPro" id="IPR002867">
    <property type="entry name" value="IBR_dom"/>
</dbReference>
<dbReference type="PROSITE" id="PS51873">
    <property type="entry name" value="TRIAD"/>
    <property type="match status" value="1"/>
</dbReference>
<dbReference type="InterPro" id="IPR027417">
    <property type="entry name" value="P-loop_NTPase"/>
</dbReference>
<evidence type="ECO:0000259" key="18">
    <source>
        <dbReference type="PROSITE" id="PS51194"/>
    </source>
</evidence>
<keyword evidence="11" id="KW-0862">Zinc</keyword>
<dbReference type="CDD" id="cd17917">
    <property type="entry name" value="DEXHc_RHA-like"/>
    <property type="match status" value="1"/>
</dbReference>
<keyword evidence="7 14" id="KW-0863">Zinc-finger</keyword>
<dbReference type="CDD" id="cd22585">
    <property type="entry name" value="Rcat_RBR_DEAH12-like"/>
    <property type="match status" value="1"/>
</dbReference>
<dbReference type="InterPro" id="IPR002464">
    <property type="entry name" value="DNA/RNA_helicase_DEAH_CS"/>
</dbReference>
<dbReference type="EMBL" id="CM018211">
    <property type="protein sequence ID" value="KAB2061554.1"/>
    <property type="molecule type" value="Genomic_DNA"/>
</dbReference>
<dbReference type="Pfam" id="PF01485">
    <property type="entry name" value="IBR"/>
    <property type="match status" value="1"/>
</dbReference>
<dbReference type="SMART" id="SM00490">
    <property type="entry name" value="HELICc"/>
    <property type="match status" value="1"/>
</dbReference>
<evidence type="ECO:0000313" key="21">
    <source>
        <dbReference type="Proteomes" id="UP000327439"/>
    </source>
</evidence>
<dbReference type="GO" id="GO:0008270">
    <property type="term" value="F:zinc ion binding"/>
    <property type="evidence" value="ECO:0007669"/>
    <property type="project" value="UniProtKB-KW"/>
</dbReference>
<evidence type="ECO:0000256" key="9">
    <source>
        <dbReference type="ARBA" id="ARBA00022801"/>
    </source>
</evidence>
<dbReference type="SMART" id="SM00847">
    <property type="entry name" value="HA2"/>
    <property type="match status" value="1"/>
</dbReference>
<feature type="region of interest" description="Disordered" evidence="15">
    <location>
        <begin position="1"/>
        <end position="33"/>
    </location>
</feature>
<gene>
    <name evidence="20" type="ORF">ES319_A10G092700v1</name>
</gene>
<dbReference type="InterPro" id="IPR001841">
    <property type="entry name" value="Znf_RING"/>
</dbReference>
<keyword evidence="5" id="KW-0677">Repeat</keyword>
<feature type="domain" description="RING-type" evidence="19">
    <location>
        <begin position="1548"/>
        <end position="1756"/>
    </location>
</feature>
<dbReference type="InterPro" id="IPR044066">
    <property type="entry name" value="TRIAD_supradom"/>
</dbReference>
<dbReference type="InterPro" id="IPR011545">
    <property type="entry name" value="DEAD/DEAH_box_helicase_dom"/>
</dbReference>
<evidence type="ECO:0000259" key="16">
    <source>
        <dbReference type="PROSITE" id="PS50089"/>
    </source>
</evidence>
<dbReference type="Pfam" id="PF00271">
    <property type="entry name" value="Helicase_C"/>
    <property type="match status" value="1"/>
</dbReference>
<dbReference type="PANTHER" id="PTHR18934:SF81">
    <property type="entry name" value="ATP-DEPENDENT RNA HELICASE DEAH11, CHLOROPLASTIC-RELATED"/>
    <property type="match status" value="1"/>
</dbReference>
<evidence type="ECO:0000259" key="19">
    <source>
        <dbReference type="PROSITE" id="PS51873"/>
    </source>
</evidence>
<evidence type="ECO:0000313" key="20">
    <source>
        <dbReference type="EMBL" id="KAB2061554.1"/>
    </source>
</evidence>
<keyword evidence="9" id="KW-0378">Hydrolase</keyword>
<dbReference type="Pfam" id="PF26200">
    <property type="entry name" value="Rcat_RNF216"/>
    <property type="match status" value="1"/>
</dbReference>
<dbReference type="Pfam" id="PF24638">
    <property type="entry name" value="KH_DEAH11_1st"/>
    <property type="match status" value="1"/>
</dbReference>
<dbReference type="Pfam" id="PF24637">
    <property type="entry name" value="RRM_DEAH11"/>
    <property type="match status" value="1"/>
</dbReference>
<dbReference type="PROSITE" id="PS51192">
    <property type="entry name" value="HELICASE_ATP_BIND_1"/>
    <property type="match status" value="1"/>
</dbReference>
<dbReference type="SUPFAM" id="SSF57850">
    <property type="entry name" value="RING/U-box"/>
    <property type="match status" value="3"/>
</dbReference>
<evidence type="ECO:0000256" key="5">
    <source>
        <dbReference type="ARBA" id="ARBA00022737"/>
    </source>
</evidence>
<dbReference type="Pfam" id="PF24641">
    <property type="entry name" value="KH_DEAH11_2nd"/>
    <property type="match status" value="1"/>
</dbReference>
<evidence type="ECO:0000256" key="13">
    <source>
        <dbReference type="ARBA" id="ARBA00047984"/>
    </source>
</evidence>
<dbReference type="InterPro" id="IPR056245">
    <property type="entry name" value="KH_DEAH11/12"/>
</dbReference>
<dbReference type="CDD" id="cd18791">
    <property type="entry name" value="SF2_C_RHA"/>
    <property type="match status" value="1"/>
</dbReference>
<dbReference type="GO" id="GO:0016787">
    <property type="term" value="F:hydrolase activity"/>
    <property type="evidence" value="ECO:0007669"/>
    <property type="project" value="UniProtKB-KW"/>
</dbReference>
<dbReference type="InterPro" id="IPR014001">
    <property type="entry name" value="Helicase_ATP-bd"/>
</dbReference>
<dbReference type="InterPro" id="IPR056248">
    <property type="entry name" value="RBD_DEAH11/12"/>
</dbReference>
<evidence type="ECO:0000259" key="17">
    <source>
        <dbReference type="PROSITE" id="PS51192"/>
    </source>
</evidence>
<dbReference type="GO" id="GO:0016740">
    <property type="term" value="F:transferase activity"/>
    <property type="evidence" value="ECO:0007669"/>
    <property type="project" value="UniProtKB-KW"/>
</dbReference>
<evidence type="ECO:0000256" key="7">
    <source>
        <dbReference type="ARBA" id="ARBA00022771"/>
    </source>
</evidence>
<dbReference type="SMART" id="SM00487">
    <property type="entry name" value="DEXDc"/>
    <property type="match status" value="1"/>
</dbReference>
<comment type="catalytic activity">
    <reaction evidence="13">
        <text>ATP + H2O = ADP + phosphate + H(+)</text>
        <dbReference type="Rhea" id="RHEA:13065"/>
        <dbReference type="ChEBI" id="CHEBI:15377"/>
        <dbReference type="ChEBI" id="CHEBI:15378"/>
        <dbReference type="ChEBI" id="CHEBI:30616"/>
        <dbReference type="ChEBI" id="CHEBI:43474"/>
        <dbReference type="ChEBI" id="CHEBI:456216"/>
        <dbReference type="EC" id="3.6.4.13"/>
    </reaction>
</comment>
<evidence type="ECO:0000256" key="11">
    <source>
        <dbReference type="ARBA" id="ARBA00022833"/>
    </source>
</evidence>
<accession>A0A5J5U330</accession>
<evidence type="ECO:0000256" key="3">
    <source>
        <dbReference type="ARBA" id="ARBA00022679"/>
    </source>
</evidence>
<evidence type="ECO:0000256" key="1">
    <source>
        <dbReference type="ARBA" id="ARBA00008792"/>
    </source>
</evidence>
<dbReference type="Gene3D" id="1.20.120.1750">
    <property type="match status" value="1"/>
</dbReference>
<dbReference type="SUPFAM" id="SSF52540">
    <property type="entry name" value="P-loop containing nucleoside triphosphate hydrolases"/>
    <property type="match status" value="1"/>
</dbReference>
<dbReference type="InterPro" id="IPR011709">
    <property type="entry name" value="DEAD-box_helicase_OB_fold"/>
</dbReference>
<keyword evidence="8" id="KW-0833">Ubl conjugation pathway</keyword>
<dbReference type="PROSITE" id="PS00518">
    <property type="entry name" value="ZF_RING_1"/>
    <property type="match status" value="1"/>
</dbReference>
<dbReference type="GO" id="GO:0003724">
    <property type="term" value="F:RNA helicase activity"/>
    <property type="evidence" value="ECO:0007669"/>
    <property type="project" value="UniProtKB-EC"/>
</dbReference>
<keyword evidence="12" id="KW-0067">ATP-binding</keyword>
<protein>
    <recommendedName>
        <fullName evidence="2">RNA helicase</fullName>
        <ecNumber evidence="2">3.6.4.13</ecNumber>
    </recommendedName>
</protein>
<dbReference type="InterPro" id="IPR056244">
    <property type="entry name" value="RRM_DEAH11/12"/>
</dbReference>
<dbReference type="OrthoDB" id="10009520at2759"/>
<keyword evidence="4" id="KW-0479">Metal-binding</keyword>
<dbReference type="Pfam" id="PF24471">
    <property type="entry name" value="KH_DEAH11"/>
    <property type="match status" value="1"/>
</dbReference>
<evidence type="ECO:0000256" key="6">
    <source>
        <dbReference type="ARBA" id="ARBA00022741"/>
    </source>
</evidence>
<dbReference type="PROSITE" id="PS00028">
    <property type="entry name" value="ZINC_FINGER_C2H2_1"/>
    <property type="match status" value="1"/>
</dbReference>
<dbReference type="InterPro" id="IPR007502">
    <property type="entry name" value="Helicase-assoc_dom"/>
</dbReference>
<dbReference type="GO" id="GO:0003723">
    <property type="term" value="F:RNA binding"/>
    <property type="evidence" value="ECO:0007669"/>
    <property type="project" value="TreeGrafter"/>
</dbReference>
<dbReference type="SMART" id="SM00647">
    <property type="entry name" value="IBR"/>
    <property type="match status" value="2"/>
</dbReference>
<proteinExistence type="inferred from homology"/>
<evidence type="ECO:0000256" key="15">
    <source>
        <dbReference type="SAM" id="MobiDB-lite"/>
    </source>
</evidence>
<dbReference type="InterPro" id="IPR013087">
    <property type="entry name" value="Znf_C2H2_type"/>
</dbReference>
<dbReference type="FunFam" id="1.20.120.1750:FF:000020">
    <property type="entry name" value="ATP-dependent RNA helicase DEAH12 chloroplastic"/>
    <property type="match status" value="1"/>
</dbReference>
<evidence type="ECO:0000256" key="2">
    <source>
        <dbReference type="ARBA" id="ARBA00012552"/>
    </source>
</evidence>
<evidence type="ECO:0000256" key="4">
    <source>
        <dbReference type="ARBA" id="ARBA00022723"/>
    </source>
</evidence>
<dbReference type="FunFam" id="3.40.50.300:FF:002114">
    <property type="entry name" value="ATP-dependent RNA helicase DEAH12 chloroplastic"/>
    <property type="match status" value="1"/>
</dbReference>
<dbReference type="CDD" id="cd20335">
    <property type="entry name" value="BRcat_RBR"/>
    <property type="match status" value="1"/>
</dbReference>
<dbReference type="InterPro" id="IPR017907">
    <property type="entry name" value="Znf_RING_CS"/>
</dbReference>
<feature type="domain" description="RING-type" evidence="16">
    <location>
        <begin position="1552"/>
        <end position="1594"/>
    </location>
</feature>
<feature type="domain" description="Helicase C-terminal" evidence="18">
    <location>
        <begin position="499"/>
        <end position="662"/>
    </location>
</feature>
<dbReference type="PROSITE" id="PS00690">
    <property type="entry name" value="DEAH_ATP_HELICASE"/>
    <property type="match status" value="1"/>
</dbReference>
<dbReference type="InterPro" id="IPR056247">
    <property type="entry name" value="KH_DEAH11/12_2nd"/>
</dbReference>
<keyword evidence="6" id="KW-0547">Nucleotide-binding</keyword>
<dbReference type="InterPro" id="IPR056246">
    <property type="entry name" value="KH_DEAH11/12_1st"/>
</dbReference>
<feature type="domain" description="Helicase ATP-binding" evidence="17">
    <location>
        <begin position="302"/>
        <end position="466"/>
    </location>
</feature>
<name>A0A5J5U330_GOSBA</name>
<dbReference type="FunFam" id="1.20.120.1080:FF:000033">
    <property type="entry name" value="RBR-type E3 ubiquitin transferase"/>
    <property type="match status" value="1"/>
</dbReference>
<reference evidence="21" key="1">
    <citation type="journal article" date="2020" name="Nat. Genet.">
        <title>Genomic diversifications of five Gossypium allopolyploid species and their impact on cotton improvement.</title>
        <authorList>
            <person name="Chen Z.J."/>
            <person name="Sreedasyam A."/>
            <person name="Ando A."/>
            <person name="Song Q."/>
            <person name="De Santiago L.M."/>
            <person name="Hulse-Kemp A.M."/>
            <person name="Ding M."/>
            <person name="Ye W."/>
            <person name="Kirkbride R.C."/>
            <person name="Jenkins J."/>
            <person name="Plott C."/>
            <person name="Lovell J."/>
            <person name="Lin Y.M."/>
            <person name="Vaughn R."/>
            <person name="Liu B."/>
            <person name="Simpson S."/>
            <person name="Scheffler B.E."/>
            <person name="Wen L."/>
            <person name="Saski C.A."/>
            <person name="Grover C.E."/>
            <person name="Hu G."/>
            <person name="Conover J.L."/>
            <person name="Carlson J.W."/>
            <person name="Shu S."/>
            <person name="Boston L.B."/>
            <person name="Williams M."/>
            <person name="Peterson D.G."/>
            <person name="McGee K."/>
            <person name="Jones D.C."/>
            <person name="Wendel J.F."/>
            <person name="Stelly D.M."/>
            <person name="Grimwood J."/>
            <person name="Schmutz J."/>
        </authorList>
    </citation>
    <scope>NUCLEOTIDE SEQUENCE [LARGE SCALE GENOMIC DNA]</scope>
    <source>
        <strain evidence="21">cv. 3-79</strain>
    </source>
</reference>
<dbReference type="Pfam" id="PF24475">
    <property type="entry name" value="RBD_DEAH11"/>
    <property type="match status" value="1"/>
</dbReference>
<dbReference type="InterPro" id="IPR001650">
    <property type="entry name" value="Helicase_C-like"/>
</dbReference>
<dbReference type="EC" id="3.6.4.13" evidence="2"/>
<evidence type="ECO:0000256" key="14">
    <source>
        <dbReference type="PROSITE-ProRule" id="PRU00175"/>
    </source>
</evidence>
<evidence type="ECO:0000256" key="12">
    <source>
        <dbReference type="ARBA" id="ARBA00022840"/>
    </source>
</evidence>
<dbReference type="InterPro" id="IPR013083">
    <property type="entry name" value="Znf_RING/FYVE/PHD"/>
</dbReference>
<dbReference type="Pfam" id="PF00270">
    <property type="entry name" value="DEAD"/>
    <property type="match status" value="1"/>
</dbReference>
<dbReference type="PANTHER" id="PTHR18934">
    <property type="entry name" value="ATP-DEPENDENT RNA HELICASE"/>
    <property type="match status" value="1"/>
</dbReference>
<dbReference type="Gene3D" id="3.40.50.300">
    <property type="entry name" value="P-loop containing nucleotide triphosphate hydrolases"/>
    <property type="match status" value="2"/>
</dbReference>
<dbReference type="Gene3D" id="3.30.40.10">
    <property type="entry name" value="Zinc/RING finger domain, C3HC4 (zinc finger)"/>
    <property type="match status" value="1"/>
</dbReference>
<dbReference type="Gene3D" id="1.20.120.1080">
    <property type="match status" value="1"/>
</dbReference>
<keyword evidence="3" id="KW-0808">Transferase</keyword>
<dbReference type="GO" id="GO:0005524">
    <property type="term" value="F:ATP binding"/>
    <property type="evidence" value="ECO:0007669"/>
    <property type="project" value="UniProtKB-KW"/>
</dbReference>
<organism evidence="20 21">
    <name type="scientific">Gossypium barbadense</name>
    <name type="common">Sea Island cotton</name>
    <name type="synonym">Hibiscus barbadensis</name>
    <dbReference type="NCBI Taxonomy" id="3634"/>
    <lineage>
        <taxon>Eukaryota</taxon>
        <taxon>Viridiplantae</taxon>
        <taxon>Streptophyta</taxon>
        <taxon>Embryophyta</taxon>
        <taxon>Tracheophyta</taxon>
        <taxon>Spermatophyta</taxon>
        <taxon>Magnoliopsida</taxon>
        <taxon>eudicotyledons</taxon>
        <taxon>Gunneridae</taxon>
        <taxon>Pentapetalae</taxon>
        <taxon>rosids</taxon>
        <taxon>malvids</taxon>
        <taxon>Malvales</taxon>
        <taxon>Malvaceae</taxon>
        <taxon>Malvoideae</taxon>
        <taxon>Gossypium</taxon>
    </lineage>
</organism>
<evidence type="ECO:0000256" key="10">
    <source>
        <dbReference type="ARBA" id="ARBA00022806"/>
    </source>
</evidence>
<sequence length="1761" mass="198173">MKNFSSSSNHRHRPPPGGHKPYPHRQHQQSSYQNNFRCVPNFQTVNKKYYRRRFPPPASTTDGSVNSNALHCPNFIIQLVHDFSSSPSKPDDLQTLISQLDPSPQNSHIYTTGKIAATLIFQEWSKTLSSIIHLWRSRLDGSIHYTPKLISNVIVPSDTVELNQNLKTLFSSHITGLMEGALVRKWQEKINEKSDEIADLVGQMGKRKFSLGMFYELDDKKKALKAERSTISKRLKEFKGGMSSLLRCLETWEIGNEEGDEGVKVYRVEGELDWKLIHQLILRECRRLEVGLPIYAYRQEILTRIHGQQVMVLIGETGSGKSTQLVQFLSDSGIAANESIVCTQPRKIAAISLAKRVREESIGCYSDNSVICYPTFSSSQQFDSKVIYMTDHCLLQHYMKDKNLSGISCIIIDEAHERSLNTDLLLALVKDLLGRRFDLRLVIMSATANANQLSDYFFGCGIFHLEGRNFPVDIKYVPCATEGTSGSGMVATYVSDVLRMAAEIHKTEKEGNILAFLTSQMEVEWACDHFEAPNAIVLPLHGKLSFEEQCHVFQNYPGKRKIVFATNIAETSLTIPGVKYVIDSGMVKESKFEPGTGMNVLEVCWISQSSANQRAGRAGRTEPGRCYRLYTENDFELMTSNQEPEIRRVHLGIAVLRILALGIKNIQTFDFVDAPSSKAIDSATRNLIQLGAIVEKNGVFELTDEGRYLVKLGIEPRLGKLIISCFHCGLRREGLVLAAVMANASSIFCRVGNDDDKVKADCLKVQFCHQNGDLFTLLSVYKEWEALPSDRKNKWCWENSVNAKSMRRCQDTVTELEICLKKELAVIIPSYLIWDPHKSTERDKTLKAIILSSLAENVAMYCGHDQLGYEVALTGQYVQLHPSCSLLIFGQKPSWVVFSELLSVTKQYLVCVTTFDYESLATLDPPPLFDASQMESRKLQVKALTGFGNTLLKKFCGKSNHNIRSLSSRIKTICKDERIGVEVNVDQNEILLFASSVDMQKVLDFVTDVLECEKKWLHNECMEKPLFHGRSASSPSMALFGAGAEIKHLEVDKRYLAVDVFHSNLNAIDDKELLMFFEKHSNGGICSVHKSQANGQEIDDKEKWGKIIFLTPDAARKASELDGVDFSGSALKVLPSQTSFGGDHKMFSFPPVKAKLSWPRRLSKGIGIVKCDRLDVQNILYDFSSHLVIAGKYVNCEVSRKCDDSVLIYGIDKELSEAEVRDILHSATEREIHDFFLVRGDAVENPTCGACEEALWREISPFMPKGNPYTNCCWVQVFEPEPKETFMKALITFDGRLHLEAAKALEQLEGKVLPGCLSWQKIRCQQLFHSSISCSSFVYAVIKKQLDSLLASFRHVKGADCFLETNENGSCRVRISANATKTVAELRRPLEELMNGRTVKHASLTPSILQHLISRDGINLMRSLQRETRTYILFNRHSLNIRIFGSRDDAAVAQQKLMQSLLSYHESKQLEVRLRGRGLPPDMMKEVVKKFGPDLHGLKEKIPGAEFTLNTRHHIISICGNKEMKQKVEEIVLQIAEAGRDLAVRSDSEVSCPICLCEVEDGYRLEGCSHFFCRSCLLKQCESAIKNLDSFPLCCAQQGCKAPILLTDLKSLLSTEKLEELFRASLGAFVVSSGGAYRFCPSPDCPSVYRVAGPETFGEPFVCGACYAETCTRCHLEYHPYLSCEKYREFKEDPDLSLKEWCKGKEQVKTCPVCGYTIEKIDGCNHVECKCGRHVCWVCLEFFSSSDDCYGHLRAVHMAII</sequence>
<dbReference type="PROSITE" id="PS50089">
    <property type="entry name" value="ZF_RING_2"/>
    <property type="match status" value="1"/>
</dbReference>
<comment type="similarity">
    <text evidence="1">Belongs to the DEAD box helicase family. DEAH subfamily.</text>
</comment>
<dbReference type="Pfam" id="PF07717">
    <property type="entry name" value="OB_NTP_bind"/>
    <property type="match status" value="1"/>
</dbReference>
<dbReference type="FunFam" id="3.40.50.300:FF:001279">
    <property type="entry name" value="ATP-dependent RNA helicase DEAH12 chloroplastic"/>
    <property type="match status" value="1"/>
</dbReference>
<dbReference type="Proteomes" id="UP000327439">
    <property type="component" value="Chromosome A10"/>
</dbReference>
<evidence type="ECO:0000256" key="8">
    <source>
        <dbReference type="ARBA" id="ARBA00022786"/>
    </source>
</evidence>
<keyword evidence="21" id="KW-1185">Reference proteome</keyword>
<keyword evidence="10" id="KW-0347">Helicase</keyword>
<dbReference type="PROSITE" id="PS51194">
    <property type="entry name" value="HELICASE_CTER"/>
    <property type="match status" value="1"/>
</dbReference>